<dbReference type="PANTHER" id="PTHR19432:SF35">
    <property type="entry name" value="SOLUTE CARRIER FAMILY 45 MEMBER 3 ISOFORM X1"/>
    <property type="match status" value="1"/>
</dbReference>
<gene>
    <name evidence="7" type="ORF">ACFVKH_05675</name>
</gene>
<keyword evidence="3 6" id="KW-0812">Transmembrane</keyword>
<dbReference type="EMBL" id="JBHZOL010000031">
    <property type="protein sequence ID" value="MFE4105756.1"/>
    <property type="molecule type" value="Genomic_DNA"/>
</dbReference>
<feature type="transmembrane region" description="Helical" evidence="6">
    <location>
        <begin position="48"/>
        <end position="68"/>
    </location>
</feature>
<proteinExistence type="predicted"/>
<evidence type="ECO:0000256" key="1">
    <source>
        <dbReference type="ARBA" id="ARBA00004141"/>
    </source>
</evidence>
<feature type="transmembrane region" description="Helical" evidence="6">
    <location>
        <begin position="182"/>
        <end position="200"/>
    </location>
</feature>
<organism evidence="7 8">
    <name type="scientific">Almyronema epifaneia S1</name>
    <dbReference type="NCBI Taxonomy" id="2991925"/>
    <lineage>
        <taxon>Bacteria</taxon>
        <taxon>Bacillati</taxon>
        <taxon>Cyanobacteriota</taxon>
        <taxon>Cyanophyceae</taxon>
        <taxon>Nodosilineales</taxon>
        <taxon>Nodosilineaceae</taxon>
        <taxon>Almyronema</taxon>
        <taxon>Almyronema epifaneia</taxon>
    </lineage>
</organism>
<feature type="transmembrane region" description="Helical" evidence="6">
    <location>
        <begin position="80"/>
        <end position="96"/>
    </location>
</feature>
<protein>
    <submittedName>
        <fullName evidence="7">MFS transporter</fullName>
    </submittedName>
</protein>
<dbReference type="Pfam" id="PF07690">
    <property type="entry name" value="MFS_1"/>
    <property type="match status" value="1"/>
</dbReference>
<comment type="subcellular location">
    <subcellularLocation>
        <location evidence="1">Membrane</location>
        <topology evidence="1">Multi-pass membrane protein</topology>
    </subcellularLocation>
</comment>
<dbReference type="InterPro" id="IPR011701">
    <property type="entry name" value="MFS"/>
</dbReference>
<feature type="transmembrane region" description="Helical" evidence="6">
    <location>
        <begin position="139"/>
        <end position="162"/>
    </location>
</feature>
<dbReference type="PANTHER" id="PTHR19432">
    <property type="entry name" value="SUGAR TRANSPORTER"/>
    <property type="match status" value="1"/>
</dbReference>
<name>A0ABW6IC64_9CYAN</name>
<feature type="transmembrane region" description="Helical" evidence="6">
    <location>
        <begin position="340"/>
        <end position="361"/>
    </location>
</feature>
<keyword evidence="4 6" id="KW-1133">Transmembrane helix</keyword>
<evidence type="ECO:0000313" key="7">
    <source>
        <dbReference type="EMBL" id="MFE4105756.1"/>
    </source>
</evidence>
<feature type="transmembrane region" description="Helical" evidence="6">
    <location>
        <begin position="406"/>
        <end position="423"/>
    </location>
</feature>
<evidence type="ECO:0000256" key="6">
    <source>
        <dbReference type="SAM" id="Phobius"/>
    </source>
</evidence>
<dbReference type="Gene3D" id="1.20.1250.20">
    <property type="entry name" value="MFS general substrate transporter like domains"/>
    <property type="match status" value="1"/>
</dbReference>
<feature type="transmembrane region" description="Helical" evidence="6">
    <location>
        <begin position="314"/>
        <end position="334"/>
    </location>
</feature>
<dbReference type="RefSeq" id="WP_377962845.1">
    <property type="nucleotide sequence ID" value="NZ_JBHZOL010000031.1"/>
</dbReference>
<evidence type="ECO:0000256" key="3">
    <source>
        <dbReference type="ARBA" id="ARBA00022692"/>
    </source>
</evidence>
<keyword evidence="5 6" id="KW-0472">Membrane</keyword>
<dbReference type="SUPFAM" id="SSF103473">
    <property type="entry name" value="MFS general substrate transporter"/>
    <property type="match status" value="1"/>
</dbReference>
<evidence type="ECO:0000256" key="4">
    <source>
        <dbReference type="ARBA" id="ARBA00022989"/>
    </source>
</evidence>
<evidence type="ECO:0000313" key="8">
    <source>
        <dbReference type="Proteomes" id="UP001600165"/>
    </source>
</evidence>
<reference evidence="7 8" key="1">
    <citation type="submission" date="2024-10" db="EMBL/GenBank/DDBJ databases">
        <authorList>
            <person name="Ratan Roy A."/>
            <person name="Morales Sandoval P.H."/>
            <person name="De Los Santos Villalobos S."/>
            <person name="Chakraborty S."/>
            <person name="Mukherjee J."/>
        </authorList>
    </citation>
    <scope>NUCLEOTIDE SEQUENCE [LARGE SCALE GENOMIC DNA]</scope>
    <source>
        <strain evidence="7 8">S1</strain>
    </source>
</reference>
<keyword evidence="8" id="KW-1185">Reference proteome</keyword>
<sequence length="446" mass="47729">MSQKRLSYAQLLNISLGFWGIQVSSGLQTANTSAIFEYLGASVNQIPLLWLGAPVLGLLVQPVVGRMSDRTWGGLGRRQPYFLVGAIFSGLMLVLLPNASGLWIAAFLHWALEATTNIAVAPARAFVGDLLPRSQRTLGYALQSLCVGSGAVIAAALPWLLSTVFGVSSTVESAAIPLTIRLSYYLGAALCLGGTLWTFFSVEEPPPAEFETIQPDQLSGIGATLQSIGQAIGSMPLLMRRLAWVQFSTWLGIYCIFLYFPTAVAQNILGASDETSLMYTHGIEWAGVCIAFYNLVCLLFSLLLPWLSLRLGRVLLHTLCLLCGAAGLVSLMLIHNQYPILLAMIGVGIAWASILSIPYALLMDGLSDKDSGIYMGIFNGFVVLPQIVLSLGLGWVMDHLLEGDRLLALALGGGCLVVAALLMQRVPAAITETPSAPVQEVSSSRL</sequence>
<accession>A0ABW6IC64</accession>
<keyword evidence="2" id="KW-0813">Transport</keyword>
<comment type="caution">
    <text evidence="7">The sequence shown here is derived from an EMBL/GenBank/DDBJ whole genome shotgun (WGS) entry which is preliminary data.</text>
</comment>
<dbReference type="Proteomes" id="UP001600165">
    <property type="component" value="Unassembled WGS sequence"/>
</dbReference>
<feature type="transmembrane region" description="Helical" evidence="6">
    <location>
        <begin position="12"/>
        <end position="36"/>
    </location>
</feature>
<evidence type="ECO:0000256" key="2">
    <source>
        <dbReference type="ARBA" id="ARBA00022448"/>
    </source>
</evidence>
<dbReference type="InterPro" id="IPR036259">
    <property type="entry name" value="MFS_trans_sf"/>
</dbReference>
<evidence type="ECO:0000256" key="5">
    <source>
        <dbReference type="ARBA" id="ARBA00023136"/>
    </source>
</evidence>
<feature type="transmembrane region" description="Helical" evidence="6">
    <location>
        <begin position="285"/>
        <end position="307"/>
    </location>
</feature>
<feature type="transmembrane region" description="Helical" evidence="6">
    <location>
        <begin position="373"/>
        <end position="394"/>
    </location>
</feature>
<feature type="transmembrane region" description="Helical" evidence="6">
    <location>
        <begin position="242"/>
        <end position="265"/>
    </location>
</feature>